<proteinExistence type="predicted"/>
<protein>
    <submittedName>
        <fullName evidence="1">Uncharacterized protein</fullName>
    </submittedName>
</protein>
<evidence type="ECO:0000313" key="1">
    <source>
        <dbReference type="EMBL" id="CAE0333961.1"/>
    </source>
</evidence>
<sequence>MLRLESLPRISNAAASSNYYFTATLLYTLLIKQILADKLKGRSGVVSLFLQFEGSLVDRIRTASSSWDKTFATIKQAFLDKQDLVPLIQKLDDSMSKAGEAFSKEESSLFNTHPCLFPKDLDAVRKVFTQNYELSLKTKAKSSPLWMFRRVLNIFSFFSERILDTLAHHSCFVSDDGGSTT</sequence>
<organism evidence="1">
    <name type="scientific">Strombidium inclinatum</name>
    <dbReference type="NCBI Taxonomy" id="197538"/>
    <lineage>
        <taxon>Eukaryota</taxon>
        <taxon>Sar</taxon>
        <taxon>Alveolata</taxon>
        <taxon>Ciliophora</taxon>
        <taxon>Intramacronucleata</taxon>
        <taxon>Spirotrichea</taxon>
        <taxon>Oligotrichia</taxon>
        <taxon>Strombidiidae</taxon>
        <taxon>Strombidium</taxon>
    </lineage>
</organism>
<name>A0A7S3IVC5_9SPIT</name>
<dbReference type="AlphaFoldDB" id="A0A7S3IVC5"/>
<reference evidence="1" key="1">
    <citation type="submission" date="2021-01" db="EMBL/GenBank/DDBJ databases">
        <authorList>
            <person name="Corre E."/>
            <person name="Pelletier E."/>
            <person name="Niang G."/>
            <person name="Scheremetjew M."/>
            <person name="Finn R."/>
            <person name="Kale V."/>
            <person name="Holt S."/>
            <person name="Cochrane G."/>
            <person name="Meng A."/>
            <person name="Brown T."/>
            <person name="Cohen L."/>
        </authorList>
    </citation>
    <scope>NUCLEOTIDE SEQUENCE</scope>
    <source>
        <strain evidence="1">S3</strain>
    </source>
</reference>
<accession>A0A7S3IVC5</accession>
<dbReference type="EMBL" id="HBIH01036558">
    <property type="protein sequence ID" value="CAE0333961.1"/>
    <property type="molecule type" value="Transcribed_RNA"/>
</dbReference>
<gene>
    <name evidence="1" type="ORF">SINC0208_LOCUS14599</name>
</gene>